<reference evidence="8" key="1">
    <citation type="submission" date="2022-04" db="EMBL/GenBank/DDBJ databases">
        <title>Roseomonas acroporae sp. nov., isolated from coral Acropora digitifera.</title>
        <authorList>
            <person name="Sun H."/>
        </authorList>
    </citation>
    <scope>NUCLEOTIDE SEQUENCE</scope>
    <source>
        <strain evidence="8">NAR14</strain>
    </source>
</reference>
<feature type="transmembrane region" description="Helical" evidence="6">
    <location>
        <begin position="97"/>
        <end position="115"/>
    </location>
</feature>
<keyword evidence="5 6" id="KW-0472">Membrane</keyword>
<dbReference type="RefSeq" id="WP_248666182.1">
    <property type="nucleotide sequence ID" value="NZ_JALPRX010000023.1"/>
</dbReference>
<organism evidence="8 9">
    <name type="scientific">Roseomonas acroporae</name>
    <dbReference type="NCBI Taxonomy" id="2937791"/>
    <lineage>
        <taxon>Bacteria</taxon>
        <taxon>Pseudomonadati</taxon>
        <taxon>Pseudomonadota</taxon>
        <taxon>Alphaproteobacteria</taxon>
        <taxon>Acetobacterales</taxon>
        <taxon>Roseomonadaceae</taxon>
        <taxon>Roseomonas</taxon>
    </lineage>
</organism>
<comment type="subcellular location">
    <subcellularLocation>
        <location evidence="1">Cell membrane</location>
        <topology evidence="1">Multi-pass membrane protein</topology>
    </subcellularLocation>
</comment>
<dbReference type="CDD" id="cd17324">
    <property type="entry name" value="MFS_NepI_like"/>
    <property type="match status" value="1"/>
</dbReference>
<dbReference type="SUPFAM" id="SSF103473">
    <property type="entry name" value="MFS general substrate transporter"/>
    <property type="match status" value="1"/>
</dbReference>
<evidence type="ECO:0000259" key="7">
    <source>
        <dbReference type="PROSITE" id="PS50850"/>
    </source>
</evidence>
<dbReference type="PANTHER" id="PTHR43124">
    <property type="entry name" value="PURINE EFFLUX PUMP PBUE"/>
    <property type="match status" value="1"/>
</dbReference>
<evidence type="ECO:0000256" key="2">
    <source>
        <dbReference type="ARBA" id="ARBA00022475"/>
    </source>
</evidence>
<gene>
    <name evidence="8" type="ORF">M0638_06645</name>
</gene>
<feature type="transmembrane region" description="Helical" evidence="6">
    <location>
        <begin position="256"/>
        <end position="276"/>
    </location>
</feature>
<feature type="transmembrane region" description="Helical" evidence="6">
    <location>
        <begin position="31"/>
        <end position="52"/>
    </location>
</feature>
<sequence length="375" mass="36843">MLALASFATATQTFAFSGVLGEMAHDLGVPVAQAGQLATAFALVFALSAPPVAARTAWVPRRTLLTAALLLLGALNLLTAVVPSFAALFLLRMLSGAVAATVIPAASAAAATLAAPARRGRALATVISGTTVALLFGIPMGSVIGGTLGWRGTFAFTGIIAILAGLGVRLLLPALPGEPRGAPRLSVLRRPGIRGALLVTYTAFAAGFCVTAYIGPAVNRVSGLTGAQVAMMQVLAGVVSLVALPLGARLADRGRFGAAAVLVATLLAALLAHAALLGGAADGTGLATLAQCVVLVFSSGSLFALAPLVQARLVGLAGEARGVALAFNAAALSLGQATGAALGGVALHLGGMPALGVAGAMVAACCLVAARRLGR</sequence>
<dbReference type="Gene3D" id="1.20.1250.20">
    <property type="entry name" value="MFS general substrate transporter like domains"/>
    <property type="match status" value="1"/>
</dbReference>
<feature type="transmembrane region" description="Helical" evidence="6">
    <location>
        <begin position="323"/>
        <end position="346"/>
    </location>
</feature>
<protein>
    <submittedName>
        <fullName evidence="8">MFS transporter</fullName>
    </submittedName>
</protein>
<keyword evidence="4 6" id="KW-1133">Transmembrane helix</keyword>
<feature type="transmembrane region" description="Helical" evidence="6">
    <location>
        <begin position="122"/>
        <end position="144"/>
    </location>
</feature>
<proteinExistence type="predicted"/>
<dbReference type="InterPro" id="IPR050189">
    <property type="entry name" value="MFS_Efflux_Transporters"/>
</dbReference>
<keyword evidence="2" id="KW-1003">Cell membrane</keyword>
<keyword evidence="9" id="KW-1185">Reference proteome</keyword>
<dbReference type="PROSITE" id="PS50850">
    <property type="entry name" value="MFS"/>
    <property type="match status" value="1"/>
</dbReference>
<dbReference type="Pfam" id="PF07690">
    <property type="entry name" value="MFS_1"/>
    <property type="match status" value="1"/>
</dbReference>
<dbReference type="PANTHER" id="PTHR43124:SF10">
    <property type="entry name" value="PURINE EFFLUX PUMP PBUE"/>
    <property type="match status" value="1"/>
</dbReference>
<dbReference type="InterPro" id="IPR020846">
    <property type="entry name" value="MFS_dom"/>
</dbReference>
<dbReference type="InterPro" id="IPR036259">
    <property type="entry name" value="MFS_trans_sf"/>
</dbReference>
<dbReference type="EMBL" id="JALPRX010000023">
    <property type="protein sequence ID" value="MCK8784056.1"/>
    <property type="molecule type" value="Genomic_DNA"/>
</dbReference>
<evidence type="ECO:0000256" key="3">
    <source>
        <dbReference type="ARBA" id="ARBA00022692"/>
    </source>
</evidence>
<feature type="transmembrane region" description="Helical" evidence="6">
    <location>
        <begin position="288"/>
        <end position="311"/>
    </location>
</feature>
<dbReference type="InterPro" id="IPR011701">
    <property type="entry name" value="MFS"/>
</dbReference>
<keyword evidence="3 6" id="KW-0812">Transmembrane</keyword>
<feature type="transmembrane region" description="Helical" evidence="6">
    <location>
        <begin position="64"/>
        <end position="91"/>
    </location>
</feature>
<evidence type="ECO:0000256" key="6">
    <source>
        <dbReference type="SAM" id="Phobius"/>
    </source>
</evidence>
<evidence type="ECO:0000313" key="8">
    <source>
        <dbReference type="EMBL" id="MCK8784056.1"/>
    </source>
</evidence>
<feature type="transmembrane region" description="Helical" evidence="6">
    <location>
        <begin position="150"/>
        <end position="172"/>
    </location>
</feature>
<evidence type="ECO:0000313" key="9">
    <source>
        <dbReference type="Proteomes" id="UP001139516"/>
    </source>
</evidence>
<feature type="transmembrane region" description="Helical" evidence="6">
    <location>
        <begin position="352"/>
        <end position="370"/>
    </location>
</feature>
<accession>A0A9X1Y5V9</accession>
<dbReference type="Proteomes" id="UP001139516">
    <property type="component" value="Unassembled WGS sequence"/>
</dbReference>
<name>A0A9X1Y5V9_9PROT</name>
<evidence type="ECO:0000256" key="1">
    <source>
        <dbReference type="ARBA" id="ARBA00004651"/>
    </source>
</evidence>
<dbReference type="GO" id="GO:0005886">
    <property type="term" value="C:plasma membrane"/>
    <property type="evidence" value="ECO:0007669"/>
    <property type="project" value="UniProtKB-SubCell"/>
</dbReference>
<dbReference type="AlphaFoldDB" id="A0A9X1Y5V9"/>
<evidence type="ECO:0000256" key="5">
    <source>
        <dbReference type="ARBA" id="ARBA00023136"/>
    </source>
</evidence>
<feature type="domain" description="Major facilitator superfamily (MFS) profile" evidence="7">
    <location>
        <begin position="1"/>
        <end position="375"/>
    </location>
</feature>
<comment type="caution">
    <text evidence="8">The sequence shown here is derived from an EMBL/GenBank/DDBJ whole genome shotgun (WGS) entry which is preliminary data.</text>
</comment>
<dbReference type="GO" id="GO:0022857">
    <property type="term" value="F:transmembrane transporter activity"/>
    <property type="evidence" value="ECO:0007669"/>
    <property type="project" value="InterPro"/>
</dbReference>
<feature type="transmembrane region" description="Helical" evidence="6">
    <location>
        <begin position="226"/>
        <end position="244"/>
    </location>
</feature>
<evidence type="ECO:0000256" key="4">
    <source>
        <dbReference type="ARBA" id="ARBA00022989"/>
    </source>
</evidence>
<feature type="transmembrane region" description="Helical" evidence="6">
    <location>
        <begin position="193"/>
        <end position="214"/>
    </location>
</feature>